<dbReference type="Proteomes" id="UP000185999">
    <property type="component" value="Unassembled WGS sequence"/>
</dbReference>
<dbReference type="PANTHER" id="PTHR36174:SF1">
    <property type="entry name" value="LIPID II:GLYCINE GLYCYLTRANSFERASE"/>
    <property type="match status" value="1"/>
</dbReference>
<dbReference type="InterPro" id="IPR016181">
    <property type="entry name" value="Acyl_CoA_acyltransferase"/>
</dbReference>
<reference evidence="3" key="1">
    <citation type="submission" date="2017-01" db="EMBL/GenBank/DDBJ databases">
        <authorList>
            <person name="Varghese N."/>
            <person name="Submissions S."/>
        </authorList>
    </citation>
    <scope>NUCLEOTIDE SEQUENCE [LARGE SCALE GENOMIC DNA]</scope>
    <source>
        <strain evidence="3">DSM 22306</strain>
    </source>
</reference>
<dbReference type="RefSeq" id="WP_054343142.1">
    <property type="nucleotide sequence ID" value="NZ_FTOE01000001.1"/>
</dbReference>
<dbReference type="InterPro" id="IPR017469">
    <property type="entry name" value="PEP-CTERM_FemAB-rel"/>
</dbReference>
<gene>
    <name evidence="2" type="ORF">SAMN05421760_1011018</name>
</gene>
<keyword evidence="3" id="KW-1185">Reference proteome</keyword>
<dbReference type="NCBIfam" id="TIGR03019">
    <property type="entry name" value="pepcterm_femAB"/>
    <property type="match status" value="1"/>
</dbReference>
<dbReference type="OrthoDB" id="9773932at2"/>
<evidence type="ECO:0000313" key="3">
    <source>
        <dbReference type="Proteomes" id="UP000185999"/>
    </source>
</evidence>
<dbReference type="Pfam" id="PF13480">
    <property type="entry name" value="Acetyltransf_6"/>
    <property type="match status" value="1"/>
</dbReference>
<dbReference type="SUPFAM" id="SSF55729">
    <property type="entry name" value="Acyl-CoA N-acyltransferases (Nat)"/>
    <property type="match status" value="2"/>
</dbReference>
<feature type="domain" description="BioF2-like acetyltransferase" evidence="1">
    <location>
        <begin position="151"/>
        <end position="275"/>
    </location>
</feature>
<dbReference type="EMBL" id="FTOE01000001">
    <property type="protein sequence ID" value="SIS47605.1"/>
    <property type="molecule type" value="Genomic_DNA"/>
</dbReference>
<accession>A0A1N7JE33</accession>
<dbReference type="InterPro" id="IPR038740">
    <property type="entry name" value="BioF2-like_GNAT_dom"/>
</dbReference>
<proteinExistence type="predicted"/>
<dbReference type="Gene3D" id="3.40.630.30">
    <property type="match status" value="2"/>
</dbReference>
<name>A0A1N7JE33_9GAMM</name>
<dbReference type="STRING" id="619304.SAMN05421760_1011018"/>
<dbReference type="AlphaFoldDB" id="A0A1N7JE33"/>
<evidence type="ECO:0000259" key="1">
    <source>
        <dbReference type="Pfam" id="PF13480"/>
    </source>
</evidence>
<dbReference type="InterPro" id="IPR050644">
    <property type="entry name" value="PG_Glycine_Bridge_Synth"/>
</dbReference>
<evidence type="ECO:0000313" key="2">
    <source>
        <dbReference type="EMBL" id="SIS47605.1"/>
    </source>
</evidence>
<organism evidence="2 3">
    <name type="scientific">Neptunomonas antarctica</name>
    <dbReference type="NCBI Taxonomy" id="619304"/>
    <lineage>
        <taxon>Bacteria</taxon>
        <taxon>Pseudomonadati</taxon>
        <taxon>Pseudomonadota</taxon>
        <taxon>Gammaproteobacteria</taxon>
        <taxon>Oceanospirillales</taxon>
        <taxon>Oceanospirillaceae</taxon>
        <taxon>Neptunomonas</taxon>
    </lineage>
</organism>
<protein>
    <submittedName>
        <fullName evidence="2">FemAB-related protein, PEP-CTERM system-associated</fullName>
    </submittedName>
</protein>
<sequence>MNINIFVLKNLDSLKWDAYVDSSNQSTFFHRAGWKEVLEKAFGHKAHFLYAERNGQITGILPLAQVKSLLFGNNLVSLPFCVYGGIVADDEETADLLRKAACELATELGVDTLELRNTEASGQEWPVKSLYYTFRRDISEDNDVNMSAIPRKRRAMIRGGIKAGLQSEVDDGWKRLYNAYAESVRNLGTPVFPAKFFKVLREVFKEDCRVLMITHEEQDVAGVMSFYFKDQVLPYYAGSYDSAKTHKAHDFMYWELMRHSCDEGIKLFDFGRSKEGTGPFSFKKGWGFEPKALHYEYFLVKADKIPEINPSNPKYKIFIDVWKKLPLPIANRLGPLLSRNLG</sequence>
<dbReference type="PANTHER" id="PTHR36174">
    <property type="entry name" value="LIPID II:GLYCINE GLYCYLTRANSFERASE"/>
    <property type="match status" value="1"/>
</dbReference>